<evidence type="ECO:0000259" key="1">
    <source>
        <dbReference type="Pfam" id="PF16531"/>
    </source>
</evidence>
<dbReference type="PANTHER" id="PTHR34230">
    <property type="entry name" value="ASSEMBLY ABNORMAL PROTEIN 6, PUTATIVE-RELATED"/>
    <property type="match status" value="1"/>
</dbReference>
<dbReference type="Proteomes" id="UP000179807">
    <property type="component" value="Unassembled WGS sequence"/>
</dbReference>
<evidence type="ECO:0000313" key="2">
    <source>
        <dbReference type="EMBL" id="OHT06542.1"/>
    </source>
</evidence>
<comment type="caution">
    <text evidence="2">The sequence shown here is derived from an EMBL/GenBank/DDBJ whole genome shotgun (WGS) entry which is preliminary data.</text>
</comment>
<sequence>MASLLPQIPGDPSLHFDKEVDRYMQTFYYDLFFEKEINLEFRNFENNESLSRVVRIRIMTYRDDMVLKQIRLEILDDSDLYFFVESIFDEEKFEQMKNDAQLLIDFDSFPEEIRDLIEDSQINDSESQIVFIEENDGSGVMEFLQILELKSVEVFKINFVPSDPEFIQLQVQYRFNQLYGQLAKNKAILHEFNKQLQSKNPILLKSINTPSKSPRRSPK</sequence>
<dbReference type="PANTHER" id="PTHR34230:SF2">
    <property type="entry name" value="SPINDLE ASSEMBLY ABNORMAL PROTEIN 6 N-TERMINAL DOMAIN-CONTAINING PROTEIN"/>
    <property type="match status" value="1"/>
</dbReference>
<dbReference type="EMBL" id="MLAK01000723">
    <property type="protein sequence ID" value="OHT06542.1"/>
    <property type="molecule type" value="Genomic_DNA"/>
</dbReference>
<dbReference type="Gene3D" id="2.170.210.20">
    <property type="entry name" value="Spindle assembly abnormal protein 6, N-terminal domain"/>
    <property type="match status" value="1"/>
</dbReference>
<dbReference type="Pfam" id="PF16531">
    <property type="entry name" value="SAS-6_N"/>
    <property type="match status" value="1"/>
</dbReference>
<organism evidence="2 3">
    <name type="scientific">Tritrichomonas foetus</name>
    <dbReference type="NCBI Taxonomy" id="1144522"/>
    <lineage>
        <taxon>Eukaryota</taxon>
        <taxon>Metamonada</taxon>
        <taxon>Parabasalia</taxon>
        <taxon>Tritrichomonadida</taxon>
        <taxon>Tritrichomonadidae</taxon>
        <taxon>Tritrichomonas</taxon>
    </lineage>
</organism>
<dbReference type="RefSeq" id="XP_068359678.1">
    <property type="nucleotide sequence ID" value="XM_068504349.1"/>
</dbReference>
<protein>
    <recommendedName>
        <fullName evidence="1">Spindle assembly abnormal protein 6 N-terminal domain-containing protein</fullName>
    </recommendedName>
</protein>
<dbReference type="GeneID" id="94839053"/>
<dbReference type="InterPro" id="IPR038558">
    <property type="entry name" value="SAS-6_N_sf"/>
</dbReference>
<keyword evidence="3" id="KW-1185">Reference proteome</keyword>
<proteinExistence type="predicted"/>
<dbReference type="InterPro" id="IPR032396">
    <property type="entry name" value="SAS-6_N"/>
</dbReference>
<name>A0A1J4KA59_9EUKA</name>
<feature type="domain" description="Spindle assembly abnormal protein 6 N-terminal" evidence="1">
    <location>
        <begin position="32"/>
        <end position="159"/>
    </location>
</feature>
<accession>A0A1J4KA59</accession>
<reference evidence="2" key="1">
    <citation type="submission" date="2016-10" db="EMBL/GenBank/DDBJ databases">
        <authorList>
            <person name="Benchimol M."/>
            <person name="Almeida L.G."/>
            <person name="Vasconcelos A.T."/>
            <person name="Perreira-Neves A."/>
            <person name="Rosa I.A."/>
            <person name="Tasca T."/>
            <person name="Bogo M.R."/>
            <person name="de Souza W."/>
        </authorList>
    </citation>
    <scope>NUCLEOTIDE SEQUENCE [LARGE SCALE GENOMIC DNA]</scope>
    <source>
        <strain evidence="2">K</strain>
    </source>
</reference>
<dbReference type="AlphaFoldDB" id="A0A1J4KA59"/>
<dbReference type="VEuPathDB" id="TrichDB:TRFO_25432"/>
<gene>
    <name evidence="2" type="ORF">TRFO_25432</name>
</gene>
<dbReference type="OrthoDB" id="49058at2759"/>
<evidence type="ECO:0000313" key="3">
    <source>
        <dbReference type="Proteomes" id="UP000179807"/>
    </source>
</evidence>